<organism evidence="1 2">
    <name type="scientific">Nostoc minutum NIES-26</name>
    <dbReference type="NCBI Taxonomy" id="1844469"/>
    <lineage>
        <taxon>Bacteria</taxon>
        <taxon>Bacillati</taxon>
        <taxon>Cyanobacteriota</taxon>
        <taxon>Cyanophyceae</taxon>
        <taxon>Nostocales</taxon>
        <taxon>Nostocaceae</taxon>
        <taxon>Nostoc</taxon>
    </lineage>
</organism>
<dbReference type="AlphaFoldDB" id="A0A367RE05"/>
<comment type="caution">
    <text evidence="1">The sequence shown here is derived from an EMBL/GenBank/DDBJ whole genome shotgun (WGS) entry which is preliminary data.</text>
</comment>
<name>A0A367RE05_9NOSO</name>
<dbReference type="Proteomes" id="UP000252107">
    <property type="component" value="Unassembled WGS sequence"/>
</dbReference>
<evidence type="ECO:0000313" key="1">
    <source>
        <dbReference type="EMBL" id="RCJ34758.1"/>
    </source>
</evidence>
<sequence>MVICQLLVVRQCFGETLRCGASLVGGSADLRELAWGSSTFRRAPRGLPFALGVPEGRVATAVSDEGASPVRASCLSLLLTTDY</sequence>
<reference evidence="1" key="1">
    <citation type="submission" date="2016-04" db="EMBL/GenBank/DDBJ databases">
        <authorList>
            <person name="Tabuchi Yagui T.R."/>
        </authorList>
    </citation>
    <scope>NUCLEOTIDE SEQUENCE [LARGE SCALE GENOMIC DNA]</scope>
    <source>
        <strain evidence="1">NIES-26</strain>
    </source>
</reference>
<evidence type="ECO:0000313" key="2">
    <source>
        <dbReference type="Proteomes" id="UP000252107"/>
    </source>
</evidence>
<gene>
    <name evidence="1" type="ORF">A6770_16990</name>
</gene>
<accession>A0A367RE05</accession>
<proteinExistence type="predicted"/>
<keyword evidence="2" id="KW-1185">Reference proteome</keyword>
<dbReference type="EMBL" id="LXQD01000163">
    <property type="protein sequence ID" value="RCJ34758.1"/>
    <property type="molecule type" value="Genomic_DNA"/>
</dbReference>
<protein>
    <submittedName>
        <fullName evidence="1">Uncharacterized protein</fullName>
    </submittedName>
</protein>